<accession>A0A6C0ESZ0</accession>
<organism evidence="1">
    <name type="scientific">viral metagenome</name>
    <dbReference type="NCBI Taxonomy" id="1070528"/>
    <lineage>
        <taxon>unclassified sequences</taxon>
        <taxon>metagenomes</taxon>
        <taxon>organismal metagenomes</taxon>
    </lineage>
</organism>
<reference evidence="1" key="1">
    <citation type="journal article" date="2020" name="Nature">
        <title>Giant virus diversity and host interactions through global metagenomics.</title>
        <authorList>
            <person name="Schulz F."/>
            <person name="Roux S."/>
            <person name="Paez-Espino D."/>
            <person name="Jungbluth S."/>
            <person name="Walsh D.A."/>
            <person name="Denef V.J."/>
            <person name="McMahon K.D."/>
            <person name="Konstantinidis K.T."/>
            <person name="Eloe-Fadrosh E.A."/>
            <person name="Kyrpides N.C."/>
            <person name="Woyke T."/>
        </authorList>
    </citation>
    <scope>NUCLEOTIDE SEQUENCE</scope>
    <source>
        <strain evidence="1">GVMAG-M-3300009159-65</strain>
    </source>
</reference>
<evidence type="ECO:0000313" key="1">
    <source>
        <dbReference type="EMBL" id="QHT32108.1"/>
    </source>
</evidence>
<dbReference type="AlphaFoldDB" id="A0A6C0ESZ0"/>
<dbReference type="EMBL" id="MN738931">
    <property type="protein sequence ID" value="QHT32108.1"/>
    <property type="molecule type" value="Genomic_DNA"/>
</dbReference>
<sequence length="312" mass="36993">MLRIILFIVLLLLIVKYFTKKEGMKPQDKKKKILICYYGGSFREGKSGSSTHSTESGYNNQYYATQSHIKLNKLFNEKGYEVNTLIHTYHSKYEDKLNKWYDPYDFIYKVINPRLASVKGRDNLISSTIKNIKNITPNDYDHILFIRIDLFLKPDFFKIVNVLTEKINFLAHNFYTGHCGFTDNKDPEVVDLILLVPKKYFYILDDKFKLNHNAWSYYKKTYKLTNDDMTFMSDLRFDSNSYLDYNPYYIISGRPENKKAHNTEKTNPNVYGQIGNKRGKDCQLYVKSEKGKDEYLQDPAAFYFNIHKDYYE</sequence>
<evidence type="ECO:0008006" key="2">
    <source>
        <dbReference type="Google" id="ProtNLM"/>
    </source>
</evidence>
<proteinExistence type="predicted"/>
<name>A0A6C0ESZ0_9ZZZZ</name>
<protein>
    <recommendedName>
        <fullName evidence="2">Nucleotide-diphospho-sugar transferase domain-containing protein</fullName>
    </recommendedName>
</protein>